<keyword evidence="4 6" id="KW-0472">Membrane</keyword>
<name>A0AAW0QI42_9PEZI</name>
<protein>
    <recommendedName>
        <fullName evidence="9">RTA1 like protein</fullName>
    </recommendedName>
</protein>
<dbReference type="InterPro" id="IPR007568">
    <property type="entry name" value="RTA1"/>
</dbReference>
<feature type="transmembrane region" description="Helical" evidence="6">
    <location>
        <begin position="181"/>
        <end position="206"/>
    </location>
</feature>
<keyword evidence="8" id="KW-1185">Reference proteome</keyword>
<feature type="transmembrane region" description="Helical" evidence="6">
    <location>
        <begin position="101"/>
        <end position="124"/>
    </location>
</feature>
<proteinExistence type="predicted"/>
<dbReference type="GO" id="GO:0005886">
    <property type="term" value="C:plasma membrane"/>
    <property type="evidence" value="ECO:0007669"/>
    <property type="project" value="TreeGrafter"/>
</dbReference>
<comment type="caution">
    <text evidence="7">The sequence shown here is derived from an EMBL/GenBank/DDBJ whole genome shotgun (WGS) entry which is preliminary data.</text>
</comment>
<keyword evidence="2 6" id="KW-0812">Transmembrane</keyword>
<feature type="region of interest" description="Disordered" evidence="5">
    <location>
        <begin position="309"/>
        <end position="365"/>
    </location>
</feature>
<evidence type="ECO:0000313" key="7">
    <source>
        <dbReference type="EMBL" id="KAK8105702.1"/>
    </source>
</evidence>
<evidence type="ECO:0000256" key="4">
    <source>
        <dbReference type="ARBA" id="ARBA00023136"/>
    </source>
</evidence>
<evidence type="ECO:0000256" key="5">
    <source>
        <dbReference type="SAM" id="MobiDB-lite"/>
    </source>
</evidence>
<dbReference type="GO" id="GO:0000324">
    <property type="term" value="C:fungal-type vacuole"/>
    <property type="evidence" value="ECO:0007669"/>
    <property type="project" value="TreeGrafter"/>
</dbReference>
<sequence length="365" mass="38853">MSSGHGDGAAPPPPHKMSFKDCTAVSAFCPVQATVLGYYPNLGINAFLCAGFAVCAIGLLGMGAWKRTWGYSAALAAGCILEMVGYVGRVQLSSNPWNDKAFQTQICAIILAPTLICISIYLTLKHVALSISPELSRIKPRLYPLFFVPADVSCLILQAIGGGIAASAGKNNASLLLQGDRVIIAGIALQVAVLGFFGIMSLDYFVRARSWVKKGGASPEVLRLWNDQKFRMFAYAVAGAYTGIFIRCVYRIIEMAGGWGNHIMQDEPSFIVLEGFMILIPVALLTIFTPGVLFPDMAAREAMRFRGKKNKNQGAVADAEKGDHHANSGHNAGGVTTSGDVTPNGHHHNTSTDATNKNTSAASSL</sequence>
<gene>
    <name evidence="7" type="ORF">PG999_009061</name>
</gene>
<dbReference type="Pfam" id="PF04479">
    <property type="entry name" value="RTA1"/>
    <property type="match status" value="1"/>
</dbReference>
<feature type="transmembrane region" description="Helical" evidence="6">
    <location>
        <begin position="69"/>
        <end position="89"/>
    </location>
</feature>
<evidence type="ECO:0008006" key="9">
    <source>
        <dbReference type="Google" id="ProtNLM"/>
    </source>
</evidence>
<evidence type="ECO:0000256" key="1">
    <source>
        <dbReference type="ARBA" id="ARBA00004141"/>
    </source>
</evidence>
<feature type="transmembrane region" description="Helical" evidence="6">
    <location>
        <begin position="232"/>
        <end position="253"/>
    </location>
</feature>
<feature type="transmembrane region" description="Helical" evidence="6">
    <location>
        <begin position="145"/>
        <end position="169"/>
    </location>
</feature>
<feature type="transmembrane region" description="Helical" evidence="6">
    <location>
        <begin position="273"/>
        <end position="294"/>
    </location>
</feature>
<evidence type="ECO:0000256" key="6">
    <source>
        <dbReference type="SAM" id="Phobius"/>
    </source>
</evidence>
<keyword evidence="3 6" id="KW-1133">Transmembrane helix</keyword>
<dbReference type="AlphaFoldDB" id="A0AAW0QI42"/>
<feature type="transmembrane region" description="Helical" evidence="6">
    <location>
        <begin position="42"/>
        <end position="62"/>
    </location>
</feature>
<dbReference type="EMBL" id="JAQQWP010000008">
    <property type="protein sequence ID" value="KAK8105702.1"/>
    <property type="molecule type" value="Genomic_DNA"/>
</dbReference>
<comment type="subcellular location">
    <subcellularLocation>
        <location evidence="1">Membrane</location>
        <topology evidence="1">Multi-pass membrane protein</topology>
    </subcellularLocation>
</comment>
<dbReference type="Proteomes" id="UP001392437">
    <property type="component" value="Unassembled WGS sequence"/>
</dbReference>
<reference evidence="7 8" key="1">
    <citation type="submission" date="2023-01" db="EMBL/GenBank/DDBJ databases">
        <title>Analysis of 21 Apiospora genomes using comparative genomics revels a genus with tremendous synthesis potential of carbohydrate active enzymes and secondary metabolites.</title>
        <authorList>
            <person name="Sorensen T."/>
        </authorList>
    </citation>
    <scope>NUCLEOTIDE SEQUENCE [LARGE SCALE GENOMIC DNA]</scope>
    <source>
        <strain evidence="7 8">CBS 117206</strain>
    </source>
</reference>
<accession>A0AAW0QI42</accession>
<evidence type="ECO:0000256" key="2">
    <source>
        <dbReference type="ARBA" id="ARBA00022692"/>
    </source>
</evidence>
<feature type="compositionally biased region" description="Polar residues" evidence="5">
    <location>
        <begin position="328"/>
        <end position="341"/>
    </location>
</feature>
<dbReference type="PANTHER" id="PTHR31465:SF8">
    <property type="entry name" value="DOMAIN PROTEIN, PUTATIVE (AFU_ORTHOLOGUE AFUA_6G14140)-RELATED"/>
    <property type="match status" value="1"/>
</dbReference>
<feature type="compositionally biased region" description="Polar residues" evidence="5">
    <location>
        <begin position="351"/>
        <end position="365"/>
    </location>
</feature>
<dbReference type="PANTHER" id="PTHR31465">
    <property type="entry name" value="PROTEIN RTA1-RELATED"/>
    <property type="match status" value="1"/>
</dbReference>
<evidence type="ECO:0000313" key="8">
    <source>
        <dbReference type="Proteomes" id="UP001392437"/>
    </source>
</evidence>
<organism evidence="7 8">
    <name type="scientific">Apiospora kogelbergensis</name>
    <dbReference type="NCBI Taxonomy" id="1337665"/>
    <lineage>
        <taxon>Eukaryota</taxon>
        <taxon>Fungi</taxon>
        <taxon>Dikarya</taxon>
        <taxon>Ascomycota</taxon>
        <taxon>Pezizomycotina</taxon>
        <taxon>Sordariomycetes</taxon>
        <taxon>Xylariomycetidae</taxon>
        <taxon>Amphisphaeriales</taxon>
        <taxon>Apiosporaceae</taxon>
        <taxon>Apiospora</taxon>
    </lineage>
</organism>
<evidence type="ECO:0000256" key="3">
    <source>
        <dbReference type="ARBA" id="ARBA00022989"/>
    </source>
</evidence>